<dbReference type="PANTHER" id="PTHR48048:SF30">
    <property type="entry name" value="GLYCOSYLTRANSFERASE"/>
    <property type="match status" value="1"/>
</dbReference>
<dbReference type="PANTHER" id="PTHR48048">
    <property type="entry name" value="GLYCOSYLTRANSFERASE"/>
    <property type="match status" value="1"/>
</dbReference>
<reference evidence="6 7" key="1">
    <citation type="journal article" date="2013" name="Proc. Natl. Acad. Sci. U.S.A.">
        <title>Fine-scale variation in meiotic recombination in Mimulus inferred from population shotgun sequencing.</title>
        <authorList>
            <person name="Hellsten U."/>
            <person name="Wright K.M."/>
            <person name="Jenkins J."/>
            <person name="Shu S."/>
            <person name="Yuan Y."/>
            <person name="Wessler S.R."/>
            <person name="Schmutz J."/>
            <person name="Willis J.H."/>
            <person name="Rokhsar D.S."/>
        </authorList>
    </citation>
    <scope>NUCLEOTIDE SEQUENCE [LARGE SCALE GENOMIC DNA]</scope>
    <source>
        <strain evidence="7">cv. DUN x IM62</strain>
    </source>
</reference>
<accession>A0A022Q509</accession>
<evidence type="ECO:0000313" key="6">
    <source>
        <dbReference type="EMBL" id="EYU23757.1"/>
    </source>
</evidence>
<evidence type="ECO:0000256" key="1">
    <source>
        <dbReference type="ARBA" id="ARBA00009995"/>
    </source>
</evidence>
<keyword evidence="3 4" id="KW-0808">Transferase</keyword>
<dbReference type="Pfam" id="PF00201">
    <property type="entry name" value="UDPGT"/>
    <property type="match status" value="1"/>
</dbReference>
<evidence type="ECO:0000313" key="7">
    <source>
        <dbReference type="Proteomes" id="UP000030748"/>
    </source>
</evidence>
<dbReference type="PROSITE" id="PS00375">
    <property type="entry name" value="UDPGT"/>
    <property type="match status" value="1"/>
</dbReference>
<dbReference type="GO" id="GO:0035251">
    <property type="term" value="F:UDP-glucosyltransferase activity"/>
    <property type="evidence" value="ECO:0000318"/>
    <property type="project" value="GO_Central"/>
</dbReference>
<dbReference type="InterPro" id="IPR002213">
    <property type="entry name" value="UDP_glucos_trans"/>
</dbReference>
<proteinExistence type="inferred from homology"/>
<dbReference type="InterPro" id="IPR035595">
    <property type="entry name" value="UDP_glycos_trans_CS"/>
</dbReference>
<comment type="similarity">
    <text evidence="1 4">Belongs to the UDP-glycosyltransferase family.</text>
</comment>
<dbReference type="SUPFAM" id="SSF53756">
    <property type="entry name" value="UDP-Glycosyltransferase/glycogen phosphorylase"/>
    <property type="match status" value="1"/>
</dbReference>
<dbReference type="FunFam" id="3.40.50.2000:FF:000056">
    <property type="entry name" value="Glycosyltransferase"/>
    <property type="match status" value="1"/>
</dbReference>
<dbReference type="Proteomes" id="UP000030748">
    <property type="component" value="Unassembled WGS sequence"/>
</dbReference>
<sequence>MEETIILYASAVHLNSMSQLAKFISKHNPTLSVILLLSCGPEQAPPPISAAATAVTYRRLPSAALPPNFTTDPVELVFEIPRLNRQNLRKFLEDMISAKNIVIKAFIIDFFCDAAFEVTTSLKIPSYYYVSSGAFFASALLYLPTIDEAYEDDIGDLNDFIQVPGCPPLHSSDFPDGMYFRKTVTYGNFMSAAKNMQVSNGVLVNSFDALEFRAKEALSNGWCIPAGAPTITPPPVYLLGPLIDGELVTNGGGVEENECLRWLHSQPGKSVIFLCFGRWGFFSGQQLKEMAIGLEESGHRFLWSVGGSSPGLEEVLPEGFLERTKERGLVVKSWAPQKEVLSHDSVAGFVTHCGRSSVLEAISFGVPMIAWPLYAEQRMNRVFMVEEMKVALPLEMAADGFVTAAELEKRVRELMESKMGRAVRHRVVEMQKSAQLAVSESGSSLLALDKFIHQSVTRD</sequence>
<dbReference type="OMA" id="WVMESED"/>
<evidence type="ECO:0000256" key="5">
    <source>
        <dbReference type="RuleBase" id="RU362057"/>
    </source>
</evidence>
<organism evidence="6 7">
    <name type="scientific">Erythranthe guttata</name>
    <name type="common">Yellow monkey flower</name>
    <name type="synonym">Mimulus guttatus</name>
    <dbReference type="NCBI Taxonomy" id="4155"/>
    <lineage>
        <taxon>Eukaryota</taxon>
        <taxon>Viridiplantae</taxon>
        <taxon>Streptophyta</taxon>
        <taxon>Embryophyta</taxon>
        <taxon>Tracheophyta</taxon>
        <taxon>Spermatophyta</taxon>
        <taxon>Magnoliopsida</taxon>
        <taxon>eudicotyledons</taxon>
        <taxon>Gunneridae</taxon>
        <taxon>Pentapetalae</taxon>
        <taxon>asterids</taxon>
        <taxon>lamiids</taxon>
        <taxon>Lamiales</taxon>
        <taxon>Phrymaceae</taxon>
        <taxon>Erythranthe</taxon>
    </lineage>
</organism>
<dbReference type="CDD" id="cd03784">
    <property type="entry name" value="GT1_Gtf-like"/>
    <property type="match status" value="1"/>
</dbReference>
<evidence type="ECO:0000256" key="3">
    <source>
        <dbReference type="ARBA" id="ARBA00022679"/>
    </source>
</evidence>
<dbReference type="eggNOG" id="KOG1192">
    <property type="taxonomic scope" value="Eukaryota"/>
</dbReference>
<name>A0A022Q509_ERYGU</name>
<dbReference type="OrthoDB" id="5835829at2759"/>
<evidence type="ECO:0000256" key="4">
    <source>
        <dbReference type="RuleBase" id="RU003718"/>
    </source>
</evidence>
<dbReference type="EMBL" id="KI632154">
    <property type="protein sequence ID" value="EYU23757.1"/>
    <property type="molecule type" value="Genomic_DNA"/>
</dbReference>
<dbReference type="EC" id="2.4.1.-" evidence="5"/>
<keyword evidence="2 4" id="KW-0328">Glycosyltransferase</keyword>
<keyword evidence="7" id="KW-1185">Reference proteome</keyword>
<gene>
    <name evidence="6" type="ORF">MIMGU_mgv1a006058mg</name>
</gene>
<dbReference type="AlphaFoldDB" id="A0A022Q509"/>
<dbReference type="KEGG" id="egt:105973231"/>
<dbReference type="InterPro" id="IPR050481">
    <property type="entry name" value="UDP-glycosyltransf_plant"/>
</dbReference>
<dbReference type="PhylomeDB" id="A0A022Q509"/>
<dbReference type="Gene3D" id="3.40.50.2000">
    <property type="entry name" value="Glycogen Phosphorylase B"/>
    <property type="match status" value="2"/>
</dbReference>
<evidence type="ECO:0000256" key="2">
    <source>
        <dbReference type="ARBA" id="ARBA00022676"/>
    </source>
</evidence>
<protein>
    <recommendedName>
        <fullName evidence="5">Glycosyltransferase</fullName>
        <ecNumber evidence="5">2.4.1.-</ecNumber>
    </recommendedName>
</protein>